<name>A0ABV5IXE8_9ACTN</name>
<dbReference type="InterPro" id="IPR036847">
    <property type="entry name" value="RimP_C_sf"/>
</dbReference>
<keyword evidence="1 3" id="KW-0963">Cytoplasm</keyword>
<evidence type="ECO:0000259" key="5">
    <source>
        <dbReference type="Pfam" id="PF17384"/>
    </source>
</evidence>
<evidence type="ECO:0000259" key="4">
    <source>
        <dbReference type="Pfam" id="PF02576"/>
    </source>
</evidence>
<dbReference type="RefSeq" id="WP_125647048.1">
    <property type="nucleotide sequence ID" value="NZ_BMRC01000031.1"/>
</dbReference>
<feature type="domain" description="Ribosome maturation factor RimP N-terminal" evidence="4">
    <location>
        <begin position="13"/>
        <end position="86"/>
    </location>
</feature>
<protein>
    <recommendedName>
        <fullName evidence="3">Ribosome maturation factor RimP</fullName>
    </recommendedName>
</protein>
<comment type="function">
    <text evidence="3">Required for maturation of 30S ribosomal subunits.</text>
</comment>
<accession>A0ABV5IXE8</accession>
<dbReference type="InterPro" id="IPR028989">
    <property type="entry name" value="RimP_N"/>
</dbReference>
<comment type="caution">
    <text evidence="6">The sequence shown here is derived from an EMBL/GenBank/DDBJ whole genome shotgun (WGS) entry which is preliminary data.</text>
</comment>
<dbReference type="InterPro" id="IPR035956">
    <property type="entry name" value="RimP_N_sf"/>
</dbReference>
<dbReference type="InterPro" id="IPR003728">
    <property type="entry name" value="Ribosome_maturation_RimP"/>
</dbReference>
<keyword evidence="7" id="KW-1185">Reference proteome</keyword>
<feature type="domain" description="Ribosome maturation factor RimP C-terminal" evidence="5">
    <location>
        <begin position="89"/>
        <end position="150"/>
    </location>
</feature>
<evidence type="ECO:0000313" key="6">
    <source>
        <dbReference type="EMBL" id="MFB9208942.1"/>
    </source>
</evidence>
<keyword evidence="2 3" id="KW-0690">Ribosome biogenesis</keyword>
<dbReference type="EMBL" id="JBHMEI010000090">
    <property type="protein sequence ID" value="MFB9208942.1"/>
    <property type="molecule type" value="Genomic_DNA"/>
</dbReference>
<reference evidence="6 7" key="1">
    <citation type="submission" date="2024-09" db="EMBL/GenBank/DDBJ databases">
        <authorList>
            <person name="Sun Q."/>
            <person name="Mori K."/>
        </authorList>
    </citation>
    <scope>NUCLEOTIDE SEQUENCE [LARGE SCALE GENOMIC DNA]</scope>
    <source>
        <strain evidence="6 7">CCM 3426</strain>
    </source>
</reference>
<sequence length="164" mass="17882">MGSASPRDHLMKLLEPVVAAEGLDLEDVTVTQAGKRRLLRVIVDRDGGVSLDDIADVSQAVSTALDDDDAMGQAAYTLEVSSPGVDRPLTEPRHWRRAAKRLVKAELRDGTVVEGRILAADESGVDLDVEGSARRIDYQDLTRGRVQVEFRRIDDTDDVDGDEG</sequence>
<dbReference type="NCBIfam" id="NF000930">
    <property type="entry name" value="PRK00092.2-2"/>
    <property type="match status" value="1"/>
</dbReference>
<gene>
    <name evidence="3 6" type="primary">rimP</name>
    <name evidence="6" type="ORF">ACFFV7_47700</name>
</gene>
<dbReference type="PANTHER" id="PTHR33867:SF1">
    <property type="entry name" value="RIBOSOME MATURATION FACTOR RIMP"/>
    <property type="match status" value="1"/>
</dbReference>
<comment type="subcellular location">
    <subcellularLocation>
        <location evidence="3">Cytoplasm</location>
    </subcellularLocation>
</comment>
<organism evidence="6 7">
    <name type="scientific">Nonomuraea spiralis</name>
    <dbReference type="NCBI Taxonomy" id="46182"/>
    <lineage>
        <taxon>Bacteria</taxon>
        <taxon>Bacillati</taxon>
        <taxon>Actinomycetota</taxon>
        <taxon>Actinomycetes</taxon>
        <taxon>Streptosporangiales</taxon>
        <taxon>Streptosporangiaceae</taxon>
        <taxon>Nonomuraea</taxon>
    </lineage>
</organism>
<dbReference type="CDD" id="cd01734">
    <property type="entry name" value="YlxS_C"/>
    <property type="match status" value="1"/>
</dbReference>
<dbReference type="Gene3D" id="3.30.300.70">
    <property type="entry name" value="RimP-like superfamily, N-terminal"/>
    <property type="match status" value="1"/>
</dbReference>
<dbReference type="SUPFAM" id="SSF75420">
    <property type="entry name" value="YhbC-like, N-terminal domain"/>
    <property type="match status" value="1"/>
</dbReference>
<dbReference type="HAMAP" id="MF_01077">
    <property type="entry name" value="RimP"/>
    <property type="match status" value="1"/>
</dbReference>
<proteinExistence type="inferred from homology"/>
<evidence type="ECO:0000313" key="7">
    <source>
        <dbReference type="Proteomes" id="UP001589647"/>
    </source>
</evidence>
<comment type="similarity">
    <text evidence="3">Belongs to the RimP family.</text>
</comment>
<evidence type="ECO:0000256" key="3">
    <source>
        <dbReference type="HAMAP-Rule" id="MF_01077"/>
    </source>
</evidence>
<dbReference type="SUPFAM" id="SSF74942">
    <property type="entry name" value="YhbC-like, C-terminal domain"/>
    <property type="match status" value="1"/>
</dbReference>
<dbReference type="Proteomes" id="UP001589647">
    <property type="component" value="Unassembled WGS sequence"/>
</dbReference>
<dbReference type="InterPro" id="IPR028998">
    <property type="entry name" value="RimP_C"/>
</dbReference>
<dbReference type="Pfam" id="PF17384">
    <property type="entry name" value="DUF150_C"/>
    <property type="match status" value="1"/>
</dbReference>
<evidence type="ECO:0000256" key="2">
    <source>
        <dbReference type="ARBA" id="ARBA00022517"/>
    </source>
</evidence>
<dbReference type="PANTHER" id="PTHR33867">
    <property type="entry name" value="RIBOSOME MATURATION FACTOR RIMP"/>
    <property type="match status" value="1"/>
</dbReference>
<evidence type="ECO:0000256" key="1">
    <source>
        <dbReference type="ARBA" id="ARBA00022490"/>
    </source>
</evidence>
<dbReference type="Pfam" id="PF02576">
    <property type="entry name" value="RimP_N"/>
    <property type="match status" value="1"/>
</dbReference>